<comment type="caution">
    <text evidence="2">The sequence shown here is derived from an EMBL/GenBank/DDBJ whole genome shotgun (WGS) entry which is preliminary data.</text>
</comment>
<evidence type="ECO:0000256" key="1">
    <source>
        <dbReference type="SAM" id="MobiDB-lite"/>
    </source>
</evidence>
<proteinExistence type="predicted"/>
<sequence length="254" mass="28406">MGTAVGSKSGTSEEIGQELSESDRILNFCNLAERDNQIVELRNELNKIKTKAELQHTKNVEVPQAKIASLRAEHYSVPHGYPDCRVQMKQLCRLGRLRLMQQLVISLPKPQGSPWALNPGVSLGPPDAPEMEKRQIAFLNGLARIMALRNTPLPPALTGVEMPTYDLAKTLWKILEPAAVGVFRSLRLVLWHPLFTIFRGPPDFPDSLLLIRQVFKPQRPVEEPDSMPVEGNRIWSDGPLKGTSQVDQLPLDNL</sequence>
<dbReference type="AlphaFoldDB" id="A0AAD7P1E7"/>
<organism evidence="2 3">
    <name type="scientific">Mycena maculata</name>
    <dbReference type="NCBI Taxonomy" id="230809"/>
    <lineage>
        <taxon>Eukaryota</taxon>
        <taxon>Fungi</taxon>
        <taxon>Dikarya</taxon>
        <taxon>Basidiomycota</taxon>
        <taxon>Agaricomycotina</taxon>
        <taxon>Agaricomycetes</taxon>
        <taxon>Agaricomycetidae</taxon>
        <taxon>Agaricales</taxon>
        <taxon>Marasmiineae</taxon>
        <taxon>Mycenaceae</taxon>
        <taxon>Mycena</taxon>
    </lineage>
</organism>
<gene>
    <name evidence="2" type="ORF">DFH07DRAFT_764288</name>
</gene>
<protein>
    <submittedName>
        <fullName evidence="2">Uncharacterized protein</fullName>
    </submittedName>
</protein>
<name>A0AAD7P1E7_9AGAR</name>
<accession>A0AAD7P1E7</accession>
<dbReference type="Proteomes" id="UP001215280">
    <property type="component" value="Unassembled WGS sequence"/>
</dbReference>
<evidence type="ECO:0000313" key="2">
    <source>
        <dbReference type="EMBL" id="KAJ7783919.1"/>
    </source>
</evidence>
<reference evidence="2" key="1">
    <citation type="submission" date="2023-03" db="EMBL/GenBank/DDBJ databases">
        <title>Massive genome expansion in bonnet fungi (Mycena s.s.) driven by repeated elements and novel gene families across ecological guilds.</title>
        <authorList>
            <consortium name="Lawrence Berkeley National Laboratory"/>
            <person name="Harder C.B."/>
            <person name="Miyauchi S."/>
            <person name="Viragh M."/>
            <person name="Kuo A."/>
            <person name="Thoen E."/>
            <person name="Andreopoulos B."/>
            <person name="Lu D."/>
            <person name="Skrede I."/>
            <person name="Drula E."/>
            <person name="Henrissat B."/>
            <person name="Morin E."/>
            <person name="Kohler A."/>
            <person name="Barry K."/>
            <person name="LaButti K."/>
            <person name="Morin E."/>
            <person name="Salamov A."/>
            <person name="Lipzen A."/>
            <person name="Mereny Z."/>
            <person name="Hegedus B."/>
            <person name="Baldrian P."/>
            <person name="Stursova M."/>
            <person name="Weitz H."/>
            <person name="Taylor A."/>
            <person name="Grigoriev I.V."/>
            <person name="Nagy L.G."/>
            <person name="Martin F."/>
            <person name="Kauserud H."/>
        </authorList>
    </citation>
    <scope>NUCLEOTIDE SEQUENCE</scope>
    <source>
        <strain evidence="2">CBHHK188m</strain>
    </source>
</reference>
<evidence type="ECO:0000313" key="3">
    <source>
        <dbReference type="Proteomes" id="UP001215280"/>
    </source>
</evidence>
<keyword evidence="3" id="KW-1185">Reference proteome</keyword>
<feature type="region of interest" description="Disordered" evidence="1">
    <location>
        <begin position="221"/>
        <end position="254"/>
    </location>
</feature>
<dbReference type="EMBL" id="JARJLG010000002">
    <property type="protein sequence ID" value="KAJ7783919.1"/>
    <property type="molecule type" value="Genomic_DNA"/>
</dbReference>